<evidence type="ECO:0000256" key="11">
    <source>
        <dbReference type="PROSITE-ProRule" id="PRU01263"/>
    </source>
</evidence>
<keyword evidence="8" id="KW-0804">Transcription</keyword>
<evidence type="ECO:0000256" key="2">
    <source>
        <dbReference type="ARBA" id="ARBA00022723"/>
    </source>
</evidence>
<keyword evidence="7" id="KW-0238">DNA-binding</keyword>
<dbReference type="SUPFAM" id="SSF57667">
    <property type="entry name" value="beta-beta-alpha zinc fingers"/>
    <property type="match status" value="1"/>
</dbReference>
<dbReference type="InterPro" id="IPR012934">
    <property type="entry name" value="Znf_AD"/>
</dbReference>
<dbReference type="PANTHER" id="PTHR45993">
    <property type="entry name" value="B-CELL LYMPHOMA/LEUKEMIA 11"/>
    <property type="match status" value="1"/>
</dbReference>
<dbReference type="GO" id="GO:0003700">
    <property type="term" value="F:DNA-binding transcription factor activity"/>
    <property type="evidence" value="ECO:0007669"/>
    <property type="project" value="TreeGrafter"/>
</dbReference>
<feature type="binding site" evidence="11">
    <location>
        <position position="13"/>
    </location>
    <ligand>
        <name>Zn(2+)</name>
        <dbReference type="ChEBI" id="CHEBI:29105"/>
    </ligand>
</feature>
<keyword evidence="9" id="KW-0539">Nucleus</keyword>
<proteinExistence type="predicted"/>
<evidence type="ECO:0000256" key="5">
    <source>
        <dbReference type="ARBA" id="ARBA00022833"/>
    </source>
</evidence>
<evidence type="ECO:0000313" key="15">
    <source>
        <dbReference type="Proteomes" id="UP000037069"/>
    </source>
</evidence>
<feature type="domain" description="C2H2-type" evidence="12">
    <location>
        <begin position="243"/>
        <end position="270"/>
    </location>
</feature>
<dbReference type="PROSITE" id="PS50157">
    <property type="entry name" value="ZINC_FINGER_C2H2_2"/>
    <property type="match status" value="1"/>
</dbReference>
<dbReference type="InterPro" id="IPR013087">
    <property type="entry name" value="Znf_C2H2_type"/>
</dbReference>
<keyword evidence="5 11" id="KW-0862">Zinc</keyword>
<protein>
    <submittedName>
        <fullName evidence="14">Uncharacterized protein</fullName>
    </submittedName>
</protein>
<dbReference type="GO" id="GO:0005634">
    <property type="term" value="C:nucleus"/>
    <property type="evidence" value="ECO:0007669"/>
    <property type="project" value="UniProtKB-SubCell"/>
</dbReference>
<dbReference type="Proteomes" id="UP000037069">
    <property type="component" value="Unassembled WGS sequence"/>
</dbReference>
<comment type="subcellular location">
    <subcellularLocation>
        <location evidence="1">Nucleus</location>
    </subcellularLocation>
</comment>
<feature type="binding site" evidence="11">
    <location>
        <position position="68"/>
    </location>
    <ligand>
        <name>Zn(2+)</name>
        <dbReference type="ChEBI" id="CHEBI:29105"/>
    </ligand>
</feature>
<dbReference type="EMBL" id="JRES01000841">
    <property type="protein sequence ID" value="KNC27825.1"/>
    <property type="molecule type" value="Genomic_DNA"/>
</dbReference>
<evidence type="ECO:0000256" key="3">
    <source>
        <dbReference type="ARBA" id="ARBA00022737"/>
    </source>
</evidence>
<evidence type="ECO:0000256" key="6">
    <source>
        <dbReference type="ARBA" id="ARBA00023015"/>
    </source>
</evidence>
<dbReference type="SUPFAM" id="SSF57716">
    <property type="entry name" value="Glucocorticoid receptor-like (DNA-binding domain)"/>
    <property type="match status" value="1"/>
</dbReference>
<dbReference type="GO" id="GO:0000978">
    <property type="term" value="F:RNA polymerase II cis-regulatory region sequence-specific DNA binding"/>
    <property type="evidence" value="ECO:0007669"/>
    <property type="project" value="TreeGrafter"/>
</dbReference>
<feature type="binding site" evidence="11">
    <location>
        <position position="65"/>
    </location>
    <ligand>
        <name>Zn(2+)</name>
        <dbReference type="ChEBI" id="CHEBI:29105"/>
    </ligand>
</feature>
<sequence length="279" mass="32024">METLPLSEYQKICRICLKNDILVSIYSPTFLIRPIEMLEKLQILKVHTRIHMYLPLDDTLPTLLCQSCLYRLLDAYNLQQLAEASERRLREYFGLPTTSSATSNLNCNEMPPNSDLIKPDTDCSSVSMYANICDMFDRHDVTNDMVEVVGGTDDVELLNDVEIDVSSLTRSEAGDTSLSDVFMTTKTKLSFGSHLLAKNLENFKPDFPISTFTHVKSDKKRVNVKKSQRISKKYLNKTLKPSDKCLECGKVFHYKGYLEIHMRVHTGERPFKCELKHIR</sequence>
<feature type="binding site" evidence="11">
    <location>
        <position position="16"/>
    </location>
    <ligand>
        <name>Zn(2+)</name>
        <dbReference type="ChEBI" id="CHEBI:29105"/>
    </ligand>
</feature>
<dbReference type="PANTHER" id="PTHR45993:SF6">
    <property type="entry name" value="C2H2-TYPE DOMAIN-CONTAINING PROTEIN"/>
    <property type="match status" value="1"/>
</dbReference>
<dbReference type="FunFam" id="3.30.160.60:FF:001450">
    <property type="entry name" value="zinc finger protein 774"/>
    <property type="match status" value="1"/>
</dbReference>
<keyword evidence="4 10" id="KW-0863">Zinc-finger</keyword>
<dbReference type="SMART" id="SM00868">
    <property type="entry name" value="zf-AD"/>
    <property type="match status" value="1"/>
</dbReference>
<reference evidence="14 15" key="1">
    <citation type="journal article" date="2015" name="Nat. Commun.">
        <title>Lucilia cuprina genome unlocks parasitic fly biology to underpin future interventions.</title>
        <authorList>
            <person name="Anstead C.A."/>
            <person name="Korhonen P.K."/>
            <person name="Young N.D."/>
            <person name="Hall R.S."/>
            <person name="Jex A.R."/>
            <person name="Murali S.C."/>
            <person name="Hughes D.S."/>
            <person name="Lee S.F."/>
            <person name="Perry T."/>
            <person name="Stroehlein A.J."/>
            <person name="Ansell B.R."/>
            <person name="Breugelmans B."/>
            <person name="Hofmann A."/>
            <person name="Qu J."/>
            <person name="Dugan S."/>
            <person name="Lee S.L."/>
            <person name="Chao H."/>
            <person name="Dinh H."/>
            <person name="Han Y."/>
            <person name="Doddapaneni H.V."/>
            <person name="Worley K.C."/>
            <person name="Muzny D.M."/>
            <person name="Ioannidis P."/>
            <person name="Waterhouse R.M."/>
            <person name="Zdobnov E.M."/>
            <person name="James P.J."/>
            <person name="Bagnall N.H."/>
            <person name="Kotze A.C."/>
            <person name="Gibbs R.A."/>
            <person name="Richards S."/>
            <person name="Batterham P."/>
            <person name="Gasser R.B."/>
        </authorList>
    </citation>
    <scope>NUCLEOTIDE SEQUENCE [LARGE SCALE GENOMIC DNA]</scope>
    <source>
        <strain evidence="14 15">LS</strain>
        <tissue evidence="14">Full body</tissue>
    </source>
</reference>
<evidence type="ECO:0000256" key="1">
    <source>
        <dbReference type="ARBA" id="ARBA00004123"/>
    </source>
</evidence>
<feature type="domain" description="ZAD" evidence="13">
    <location>
        <begin position="11"/>
        <end position="92"/>
    </location>
</feature>
<evidence type="ECO:0000256" key="7">
    <source>
        <dbReference type="ARBA" id="ARBA00023125"/>
    </source>
</evidence>
<evidence type="ECO:0000259" key="13">
    <source>
        <dbReference type="PROSITE" id="PS51915"/>
    </source>
</evidence>
<dbReference type="Gene3D" id="3.30.160.60">
    <property type="entry name" value="Classic Zinc Finger"/>
    <property type="match status" value="1"/>
</dbReference>
<accession>A0A0L0C6B8</accession>
<evidence type="ECO:0000256" key="10">
    <source>
        <dbReference type="PROSITE-ProRule" id="PRU00042"/>
    </source>
</evidence>
<dbReference type="AlphaFoldDB" id="A0A0L0C6B8"/>
<dbReference type="InterPro" id="IPR051497">
    <property type="entry name" value="Dev/Hematopoietic_TF"/>
</dbReference>
<gene>
    <name evidence="14" type="ORF">FF38_12496</name>
</gene>
<keyword evidence="15" id="KW-1185">Reference proteome</keyword>
<organism evidence="14 15">
    <name type="scientific">Lucilia cuprina</name>
    <name type="common">Green bottle fly</name>
    <name type="synonym">Australian sheep blowfly</name>
    <dbReference type="NCBI Taxonomy" id="7375"/>
    <lineage>
        <taxon>Eukaryota</taxon>
        <taxon>Metazoa</taxon>
        <taxon>Ecdysozoa</taxon>
        <taxon>Arthropoda</taxon>
        <taxon>Hexapoda</taxon>
        <taxon>Insecta</taxon>
        <taxon>Pterygota</taxon>
        <taxon>Neoptera</taxon>
        <taxon>Endopterygota</taxon>
        <taxon>Diptera</taxon>
        <taxon>Brachycera</taxon>
        <taxon>Muscomorpha</taxon>
        <taxon>Oestroidea</taxon>
        <taxon>Calliphoridae</taxon>
        <taxon>Luciliinae</taxon>
        <taxon>Lucilia</taxon>
    </lineage>
</organism>
<evidence type="ECO:0000259" key="12">
    <source>
        <dbReference type="PROSITE" id="PS50157"/>
    </source>
</evidence>
<keyword evidence="3" id="KW-0677">Repeat</keyword>
<dbReference type="OrthoDB" id="6077919at2759"/>
<dbReference type="GO" id="GO:0008270">
    <property type="term" value="F:zinc ion binding"/>
    <property type="evidence" value="ECO:0007669"/>
    <property type="project" value="UniProtKB-UniRule"/>
</dbReference>
<keyword evidence="2 11" id="KW-0479">Metal-binding</keyword>
<dbReference type="Pfam" id="PF07776">
    <property type="entry name" value="zf-AD"/>
    <property type="match status" value="1"/>
</dbReference>
<dbReference type="PROSITE" id="PS00028">
    <property type="entry name" value="ZINC_FINGER_C2H2_1"/>
    <property type="match status" value="1"/>
</dbReference>
<dbReference type="InterPro" id="IPR036236">
    <property type="entry name" value="Znf_C2H2_sf"/>
</dbReference>
<dbReference type="PROSITE" id="PS51915">
    <property type="entry name" value="ZAD"/>
    <property type="match status" value="1"/>
</dbReference>
<evidence type="ECO:0000256" key="9">
    <source>
        <dbReference type="ARBA" id="ARBA00023242"/>
    </source>
</evidence>
<comment type="caution">
    <text evidence="14">The sequence shown here is derived from an EMBL/GenBank/DDBJ whole genome shotgun (WGS) entry which is preliminary data.</text>
</comment>
<name>A0A0L0C6B8_LUCCU</name>
<evidence type="ECO:0000256" key="8">
    <source>
        <dbReference type="ARBA" id="ARBA00023163"/>
    </source>
</evidence>
<dbReference type="GO" id="GO:0006357">
    <property type="term" value="P:regulation of transcription by RNA polymerase II"/>
    <property type="evidence" value="ECO:0007669"/>
    <property type="project" value="TreeGrafter"/>
</dbReference>
<keyword evidence="6" id="KW-0805">Transcription regulation</keyword>
<evidence type="ECO:0000256" key="4">
    <source>
        <dbReference type="ARBA" id="ARBA00022771"/>
    </source>
</evidence>
<evidence type="ECO:0000313" key="14">
    <source>
        <dbReference type="EMBL" id="KNC27825.1"/>
    </source>
</evidence>